<evidence type="ECO:0000313" key="1">
    <source>
        <dbReference type="EMBL" id="KAI3744590.1"/>
    </source>
</evidence>
<sequence length="123" mass="14647">MGLWQVLQREVRSGKFDMFKPQVPKRFKDKNARHPLTNRSIKKLVYKPVLCETKIPLSKLSHDILVIDEVCFINFSVKYLEALADRYCMHTDEWTKFLASKYDRVIKFCLDYKKKMEAKDAEL</sequence>
<keyword evidence="2" id="KW-1185">Reference proteome</keyword>
<gene>
    <name evidence="1" type="ORF">L1987_57674</name>
</gene>
<dbReference type="EMBL" id="CM042036">
    <property type="protein sequence ID" value="KAI3744590.1"/>
    <property type="molecule type" value="Genomic_DNA"/>
</dbReference>
<name>A0ACB9DDN2_9ASTR</name>
<accession>A0ACB9DDN2</accession>
<organism evidence="1 2">
    <name type="scientific">Smallanthus sonchifolius</name>
    <dbReference type="NCBI Taxonomy" id="185202"/>
    <lineage>
        <taxon>Eukaryota</taxon>
        <taxon>Viridiplantae</taxon>
        <taxon>Streptophyta</taxon>
        <taxon>Embryophyta</taxon>
        <taxon>Tracheophyta</taxon>
        <taxon>Spermatophyta</taxon>
        <taxon>Magnoliopsida</taxon>
        <taxon>eudicotyledons</taxon>
        <taxon>Gunneridae</taxon>
        <taxon>Pentapetalae</taxon>
        <taxon>asterids</taxon>
        <taxon>campanulids</taxon>
        <taxon>Asterales</taxon>
        <taxon>Asteraceae</taxon>
        <taxon>Asteroideae</taxon>
        <taxon>Heliantheae alliance</taxon>
        <taxon>Millerieae</taxon>
        <taxon>Smallanthus</taxon>
    </lineage>
</organism>
<comment type="caution">
    <text evidence="1">The sequence shown here is derived from an EMBL/GenBank/DDBJ whole genome shotgun (WGS) entry which is preliminary data.</text>
</comment>
<protein>
    <submittedName>
        <fullName evidence="1">Uncharacterized protein</fullName>
    </submittedName>
</protein>
<reference evidence="1 2" key="2">
    <citation type="journal article" date="2022" name="Mol. Ecol. Resour.">
        <title>The genomes of chicory, endive, great burdock and yacon provide insights into Asteraceae paleo-polyploidization history and plant inulin production.</title>
        <authorList>
            <person name="Fan W."/>
            <person name="Wang S."/>
            <person name="Wang H."/>
            <person name="Wang A."/>
            <person name="Jiang F."/>
            <person name="Liu H."/>
            <person name="Zhao H."/>
            <person name="Xu D."/>
            <person name="Zhang Y."/>
        </authorList>
    </citation>
    <scope>NUCLEOTIDE SEQUENCE [LARGE SCALE GENOMIC DNA]</scope>
    <source>
        <strain evidence="2">cv. Yunnan</strain>
        <tissue evidence="1">Leaves</tissue>
    </source>
</reference>
<reference evidence="2" key="1">
    <citation type="journal article" date="2022" name="Mol. Ecol. Resour.">
        <title>The genomes of chicory, endive, great burdock and yacon provide insights into Asteraceae palaeo-polyploidization history and plant inulin production.</title>
        <authorList>
            <person name="Fan W."/>
            <person name="Wang S."/>
            <person name="Wang H."/>
            <person name="Wang A."/>
            <person name="Jiang F."/>
            <person name="Liu H."/>
            <person name="Zhao H."/>
            <person name="Xu D."/>
            <person name="Zhang Y."/>
        </authorList>
    </citation>
    <scope>NUCLEOTIDE SEQUENCE [LARGE SCALE GENOMIC DNA]</scope>
    <source>
        <strain evidence="2">cv. Yunnan</strain>
    </source>
</reference>
<dbReference type="Proteomes" id="UP001056120">
    <property type="component" value="Linkage Group LG19"/>
</dbReference>
<evidence type="ECO:0000313" key="2">
    <source>
        <dbReference type="Proteomes" id="UP001056120"/>
    </source>
</evidence>
<proteinExistence type="predicted"/>